<evidence type="ECO:0000259" key="8">
    <source>
        <dbReference type="PROSITE" id="PS50110"/>
    </source>
</evidence>
<evidence type="ECO:0000256" key="5">
    <source>
        <dbReference type="PROSITE-ProRule" id="PRU00169"/>
    </source>
</evidence>
<dbReference type="EC" id="2.7.13.3" evidence="2"/>
<dbReference type="InterPro" id="IPR011006">
    <property type="entry name" value="CheY-like_superfamily"/>
</dbReference>
<dbReference type="Pfam" id="PF02518">
    <property type="entry name" value="HATPase_c"/>
    <property type="match status" value="1"/>
</dbReference>
<feature type="transmembrane region" description="Helical" evidence="6">
    <location>
        <begin position="136"/>
        <end position="153"/>
    </location>
</feature>
<dbReference type="InterPro" id="IPR003594">
    <property type="entry name" value="HATPase_dom"/>
</dbReference>
<gene>
    <name evidence="9" type="ORF">EZJ43_06430</name>
</gene>
<comment type="catalytic activity">
    <reaction evidence="1">
        <text>ATP + protein L-histidine = ADP + protein N-phospho-L-histidine.</text>
        <dbReference type="EC" id="2.7.13.3"/>
    </reaction>
</comment>
<name>A0A4R5MMK7_9SPHI</name>
<sequence length="610" mass="69114">MQSNLISLAFNKIGGIFNHFLIKEPNPINRARIRMLSYILVCYLLFTGVLTISYFIAGEKLHLIRVSIVFVITISLIAITYFTHAWKIASHVILIVCTLGVYTNISIYVQNVNLETIQFVWLGILLSFYMHGLKWGWFYSIINILPVMIYTAIDNKNYFYIGTGPHEVSQLTYIFATYYNFVFITFLQYYFFKTFNKNFVSLTNTKNALNEINEKLKTSLHDVENLSNARMEFLSTMSHELRTPLNGVIGISNALLLQNPREDQEENLAVLKFSAENLLLLVNNILDFNKFSSDKARLENFAFDISALIQSNFSSIKLKAEEKLLHLSLHIDEILKNKYVISDPTRLTQVLSNLLNNAVKFTGKGSISLTVKVQQIDANMMDVMFIVEDTGIGVETERQENIFEAYVQATPSINRNYGGTGLGLTIVKKVLNMFGSKISLLSKPNVGTRISFNINFNYQQVSTQNFKETDNGKTELSHLKILVAEDNLVNILVIKKTLERWNVVPDVAENGRIALTKVEENNYDVILMDLYMPEMDGYEATVCIRNLDDKVKASTPIIAITADVNDAVIEKNLLAGINDVLPKPFDPEQLFAKIKQLTGVSAVVESEIKC</sequence>
<keyword evidence="3 5" id="KW-0597">Phosphoprotein</keyword>
<evidence type="ECO:0000313" key="9">
    <source>
        <dbReference type="EMBL" id="TDG36912.1"/>
    </source>
</evidence>
<dbReference type="SMART" id="SM00448">
    <property type="entry name" value="REC"/>
    <property type="match status" value="1"/>
</dbReference>
<dbReference type="SUPFAM" id="SSF52172">
    <property type="entry name" value="CheY-like"/>
    <property type="match status" value="1"/>
</dbReference>
<dbReference type="FunFam" id="3.30.565.10:FF:000010">
    <property type="entry name" value="Sensor histidine kinase RcsC"/>
    <property type="match status" value="1"/>
</dbReference>
<comment type="caution">
    <text evidence="9">The sequence shown here is derived from an EMBL/GenBank/DDBJ whole genome shotgun (WGS) entry which is preliminary data.</text>
</comment>
<evidence type="ECO:0000259" key="7">
    <source>
        <dbReference type="PROSITE" id="PS50109"/>
    </source>
</evidence>
<protein>
    <recommendedName>
        <fullName evidence="2">histidine kinase</fullName>
        <ecNumber evidence="2">2.7.13.3</ecNumber>
    </recommendedName>
</protein>
<dbReference type="Pfam" id="PF00072">
    <property type="entry name" value="Response_reg"/>
    <property type="match status" value="1"/>
</dbReference>
<evidence type="ECO:0000256" key="6">
    <source>
        <dbReference type="SAM" id="Phobius"/>
    </source>
</evidence>
<organism evidence="9 10">
    <name type="scientific">Pedobacter changchengzhani</name>
    <dbReference type="NCBI Taxonomy" id="2529274"/>
    <lineage>
        <taxon>Bacteria</taxon>
        <taxon>Pseudomonadati</taxon>
        <taxon>Bacteroidota</taxon>
        <taxon>Sphingobacteriia</taxon>
        <taxon>Sphingobacteriales</taxon>
        <taxon>Sphingobacteriaceae</taxon>
        <taxon>Pedobacter</taxon>
    </lineage>
</organism>
<evidence type="ECO:0000313" key="10">
    <source>
        <dbReference type="Proteomes" id="UP000295668"/>
    </source>
</evidence>
<dbReference type="EMBL" id="SJCY01000003">
    <property type="protein sequence ID" value="TDG36912.1"/>
    <property type="molecule type" value="Genomic_DNA"/>
</dbReference>
<feature type="modified residue" description="4-aspartylphosphate" evidence="5">
    <location>
        <position position="529"/>
    </location>
</feature>
<dbReference type="SMART" id="SM00387">
    <property type="entry name" value="HATPase_c"/>
    <property type="match status" value="1"/>
</dbReference>
<dbReference type="Pfam" id="PF00512">
    <property type="entry name" value="HisKA"/>
    <property type="match status" value="1"/>
</dbReference>
<evidence type="ECO:0000256" key="1">
    <source>
        <dbReference type="ARBA" id="ARBA00000085"/>
    </source>
</evidence>
<feature type="domain" description="Histidine kinase" evidence="7">
    <location>
        <begin position="236"/>
        <end position="458"/>
    </location>
</feature>
<dbReference type="CDD" id="cd16922">
    <property type="entry name" value="HATPase_EvgS-ArcB-TorS-like"/>
    <property type="match status" value="1"/>
</dbReference>
<dbReference type="AlphaFoldDB" id="A0A4R5MMK7"/>
<accession>A0A4R5MMK7</accession>
<feature type="transmembrane region" description="Helical" evidence="6">
    <location>
        <begin position="63"/>
        <end position="82"/>
    </location>
</feature>
<keyword evidence="6" id="KW-0812">Transmembrane</keyword>
<dbReference type="CDD" id="cd17546">
    <property type="entry name" value="REC_hyHK_CKI1_RcsC-like"/>
    <property type="match status" value="1"/>
</dbReference>
<proteinExistence type="predicted"/>
<dbReference type="PRINTS" id="PR00344">
    <property type="entry name" value="BCTRLSENSOR"/>
</dbReference>
<keyword evidence="6" id="KW-1133">Transmembrane helix</keyword>
<dbReference type="Gene3D" id="1.10.287.130">
    <property type="match status" value="1"/>
</dbReference>
<dbReference type="InterPro" id="IPR003661">
    <property type="entry name" value="HisK_dim/P_dom"/>
</dbReference>
<dbReference type="CDD" id="cd00082">
    <property type="entry name" value="HisKA"/>
    <property type="match status" value="1"/>
</dbReference>
<keyword evidence="4" id="KW-0902">Two-component regulatory system</keyword>
<keyword evidence="10" id="KW-1185">Reference proteome</keyword>
<dbReference type="OrthoDB" id="9811889at2"/>
<dbReference type="Gene3D" id="3.30.565.10">
    <property type="entry name" value="Histidine kinase-like ATPase, C-terminal domain"/>
    <property type="match status" value="1"/>
</dbReference>
<evidence type="ECO:0000256" key="4">
    <source>
        <dbReference type="ARBA" id="ARBA00023012"/>
    </source>
</evidence>
<dbReference type="Proteomes" id="UP000295668">
    <property type="component" value="Unassembled WGS sequence"/>
</dbReference>
<dbReference type="InterPro" id="IPR005467">
    <property type="entry name" value="His_kinase_dom"/>
</dbReference>
<evidence type="ECO:0000256" key="3">
    <source>
        <dbReference type="ARBA" id="ARBA00022553"/>
    </source>
</evidence>
<dbReference type="SMART" id="SM00388">
    <property type="entry name" value="HisKA"/>
    <property type="match status" value="1"/>
</dbReference>
<feature type="domain" description="Response regulatory" evidence="8">
    <location>
        <begin position="480"/>
        <end position="598"/>
    </location>
</feature>
<feature type="transmembrane region" description="Helical" evidence="6">
    <location>
        <begin position="88"/>
        <end position="105"/>
    </location>
</feature>
<dbReference type="PROSITE" id="PS50110">
    <property type="entry name" value="RESPONSE_REGULATORY"/>
    <property type="match status" value="1"/>
</dbReference>
<reference evidence="9 10" key="1">
    <citation type="submission" date="2019-02" db="EMBL/GenBank/DDBJ databases">
        <title>Pedobacter sp. nov., a novel speices isolated from soil of pinguins habitat in Antarcitica.</title>
        <authorList>
            <person name="He R.-H."/>
        </authorList>
    </citation>
    <scope>NUCLEOTIDE SEQUENCE [LARGE SCALE GENOMIC DNA]</scope>
    <source>
        <strain evidence="9 10">E01020</strain>
    </source>
</reference>
<dbReference type="PANTHER" id="PTHR45339">
    <property type="entry name" value="HYBRID SIGNAL TRANSDUCTION HISTIDINE KINASE J"/>
    <property type="match status" value="1"/>
</dbReference>
<dbReference type="PANTHER" id="PTHR45339:SF1">
    <property type="entry name" value="HYBRID SIGNAL TRANSDUCTION HISTIDINE KINASE J"/>
    <property type="match status" value="1"/>
</dbReference>
<dbReference type="InterPro" id="IPR001789">
    <property type="entry name" value="Sig_transdc_resp-reg_receiver"/>
</dbReference>
<dbReference type="SUPFAM" id="SSF55874">
    <property type="entry name" value="ATPase domain of HSP90 chaperone/DNA topoisomerase II/histidine kinase"/>
    <property type="match status" value="1"/>
</dbReference>
<dbReference type="RefSeq" id="WP_133261858.1">
    <property type="nucleotide sequence ID" value="NZ_SJCY01000003.1"/>
</dbReference>
<dbReference type="InterPro" id="IPR036890">
    <property type="entry name" value="HATPase_C_sf"/>
</dbReference>
<feature type="transmembrane region" description="Helical" evidence="6">
    <location>
        <begin position="35"/>
        <end position="56"/>
    </location>
</feature>
<dbReference type="SUPFAM" id="SSF47384">
    <property type="entry name" value="Homodimeric domain of signal transducing histidine kinase"/>
    <property type="match status" value="1"/>
</dbReference>
<dbReference type="PROSITE" id="PS50109">
    <property type="entry name" value="HIS_KIN"/>
    <property type="match status" value="1"/>
</dbReference>
<dbReference type="InterPro" id="IPR004358">
    <property type="entry name" value="Sig_transdc_His_kin-like_C"/>
</dbReference>
<evidence type="ECO:0000256" key="2">
    <source>
        <dbReference type="ARBA" id="ARBA00012438"/>
    </source>
</evidence>
<dbReference type="InterPro" id="IPR036097">
    <property type="entry name" value="HisK_dim/P_sf"/>
</dbReference>
<dbReference type="Gene3D" id="3.40.50.2300">
    <property type="match status" value="1"/>
</dbReference>
<dbReference type="GO" id="GO:0000155">
    <property type="term" value="F:phosphorelay sensor kinase activity"/>
    <property type="evidence" value="ECO:0007669"/>
    <property type="project" value="InterPro"/>
</dbReference>
<keyword evidence="6" id="KW-0472">Membrane</keyword>
<feature type="transmembrane region" description="Helical" evidence="6">
    <location>
        <begin position="173"/>
        <end position="192"/>
    </location>
</feature>